<evidence type="ECO:0000313" key="2">
    <source>
        <dbReference type="EMBL" id="KAK3087941.1"/>
    </source>
</evidence>
<accession>A0AA89BR45</accession>
<organism evidence="2 3">
    <name type="scientific">Pinctada imbricata</name>
    <name type="common">Atlantic pearl-oyster</name>
    <name type="synonym">Pinctada martensii</name>
    <dbReference type="NCBI Taxonomy" id="66713"/>
    <lineage>
        <taxon>Eukaryota</taxon>
        <taxon>Metazoa</taxon>
        <taxon>Spiralia</taxon>
        <taxon>Lophotrochozoa</taxon>
        <taxon>Mollusca</taxon>
        <taxon>Bivalvia</taxon>
        <taxon>Autobranchia</taxon>
        <taxon>Pteriomorphia</taxon>
        <taxon>Pterioida</taxon>
        <taxon>Pterioidea</taxon>
        <taxon>Pteriidae</taxon>
        <taxon>Pinctada</taxon>
    </lineage>
</organism>
<evidence type="ECO:0000313" key="3">
    <source>
        <dbReference type="Proteomes" id="UP001186944"/>
    </source>
</evidence>
<feature type="compositionally biased region" description="Polar residues" evidence="1">
    <location>
        <begin position="87"/>
        <end position="99"/>
    </location>
</feature>
<dbReference type="Proteomes" id="UP001186944">
    <property type="component" value="Unassembled WGS sequence"/>
</dbReference>
<feature type="region of interest" description="Disordered" evidence="1">
    <location>
        <begin position="87"/>
        <end position="106"/>
    </location>
</feature>
<keyword evidence="3" id="KW-1185">Reference proteome</keyword>
<dbReference type="EMBL" id="VSWD01000011">
    <property type="protein sequence ID" value="KAK3087941.1"/>
    <property type="molecule type" value="Genomic_DNA"/>
</dbReference>
<comment type="caution">
    <text evidence="2">The sequence shown here is derived from an EMBL/GenBank/DDBJ whole genome shotgun (WGS) entry which is preliminary data.</text>
</comment>
<proteinExistence type="predicted"/>
<protein>
    <submittedName>
        <fullName evidence="2">Uncharacterized protein</fullName>
    </submittedName>
</protein>
<dbReference type="AlphaFoldDB" id="A0AA89BR45"/>
<gene>
    <name evidence="2" type="ORF">FSP39_012648</name>
</gene>
<feature type="region of interest" description="Disordered" evidence="1">
    <location>
        <begin position="147"/>
        <end position="249"/>
    </location>
</feature>
<name>A0AA89BR45_PINIB</name>
<feature type="compositionally biased region" description="Acidic residues" evidence="1">
    <location>
        <begin position="178"/>
        <end position="189"/>
    </location>
</feature>
<evidence type="ECO:0000256" key="1">
    <source>
        <dbReference type="SAM" id="MobiDB-lite"/>
    </source>
</evidence>
<sequence length="249" mass="27672">MSRRLAEIYGISSVHLYNRILPYINRKGNRLWVSDDGSGVIGDLNHSLERNGGIPLQEKKSINNVGKVPQTYDDYFRKFAERVDTCGSENDSVTSAPSSQEEDNSELSDVEFIIEQDDNQSISISHTDQSFKLSSSFTVFEGSCDGSITSEKSTDEQDQDNDITLISDDSSEEVTMVTEEEEEESENEAELPCQPICSPDSQGMELILGSENDKDNEEDGIRNEDESNEKDGEGKEDRGSEKDGGSRKV</sequence>
<reference evidence="2" key="1">
    <citation type="submission" date="2019-08" db="EMBL/GenBank/DDBJ databases">
        <title>The improved chromosome-level genome for the pearl oyster Pinctada fucata martensii using PacBio sequencing and Hi-C.</title>
        <authorList>
            <person name="Zheng Z."/>
        </authorList>
    </citation>
    <scope>NUCLEOTIDE SEQUENCE</scope>
    <source>
        <strain evidence="2">ZZ-2019</strain>
        <tissue evidence="2">Adductor muscle</tissue>
    </source>
</reference>
<feature type="compositionally biased region" description="Basic and acidic residues" evidence="1">
    <location>
        <begin position="219"/>
        <end position="249"/>
    </location>
</feature>